<evidence type="ECO:0000256" key="8">
    <source>
        <dbReference type="SAM" id="MobiDB-lite"/>
    </source>
</evidence>
<dbReference type="PROSITE" id="PS00108">
    <property type="entry name" value="PROTEIN_KINASE_ST"/>
    <property type="match status" value="1"/>
</dbReference>
<dbReference type="EMBL" id="VXBM01000014">
    <property type="protein sequence ID" value="NXO33497.1"/>
    <property type="molecule type" value="Genomic_DNA"/>
</dbReference>
<feature type="non-terminal residue" evidence="11">
    <location>
        <position position="563"/>
    </location>
</feature>
<comment type="similarity">
    <text evidence="5">Belongs to the protein kinase superfamily. Ser/Thr protein kinase family. GCN2 subfamily.</text>
</comment>
<evidence type="ECO:0000256" key="1">
    <source>
        <dbReference type="ARBA" id="ARBA00022679"/>
    </source>
</evidence>
<feature type="region of interest" description="Disordered" evidence="8">
    <location>
        <begin position="70"/>
        <end position="103"/>
    </location>
</feature>
<dbReference type="Proteomes" id="UP000572057">
    <property type="component" value="Unassembled WGS sequence"/>
</dbReference>
<evidence type="ECO:0000256" key="2">
    <source>
        <dbReference type="ARBA" id="ARBA00022741"/>
    </source>
</evidence>
<keyword evidence="12" id="KW-1185">Reference proteome</keyword>
<feature type="domain" description="DRBM" evidence="10">
    <location>
        <begin position="105"/>
        <end position="173"/>
    </location>
</feature>
<feature type="binding site" evidence="7">
    <location>
        <position position="323"/>
    </location>
    <ligand>
        <name>ATP</name>
        <dbReference type="ChEBI" id="CHEBI:30616"/>
    </ligand>
</feature>
<dbReference type="SUPFAM" id="SSF54768">
    <property type="entry name" value="dsRNA-binding domain-like"/>
    <property type="match status" value="2"/>
</dbReference>
<organism evidence="11 12">
    <name type="scientific">Helopsaltes ochotensis</name>
    <name type="common">Middendorff's grasshopper-warbler</name>
    <dbReference type="NCBI Taxonomy" id="3150915"/>
    <lineage>
        <taxon>Eukaryota</taxon>
        <taxon>Metazoa</taxon>
        <taxon>Chordata</taxon>
        <taxon>Craniata</taxon>
        <taxon>Vertebrata</taxon>
        <taxon>Euteleostomi</taxon>
        <taxon>Archelosauria</taxon>
        <taxon>Archosauria</taxon>
        <taxon>Dinosauria</taxon>
        <taxon>Saurischia</taxon>
        <taxon>Theropoda</taxon>
        <taxon>Coelurosauria</taxon>
        <taxon>Aves</taxon>
        <taxon>Neognathae</taxon>
        <taxon>Neoaves</taxon>
        <taxon>Telluraves</taxon>
        <taxon>Australaves</taxon>
        <taxon>Passeriformes</taxon>
        <taxon>Sylvioidea</taxon>
        <taxon>Locustellidae</taxon>
        <taxon>Helopsaltes</taxon>
    </lineage>
</organism>
<dbReference type="GO" id="GO:0004694">
    <property type="term" value="F:eukaryotic translation initiation factor 2alpha kinase activity"/>
    <property type="evidence" value="ECO:0007669"/>
    <property type="project" value="TreeGrafter"/>
</dbReference>
<dbReference type="InterPro" id="IPR000719">
    <property type="entry name" value="Prot_kinase_dom"/>
</dbReference>
<evidence type="ECO:0000256" key="7">
    <source>
        <dbReference type="PROSITE-ProRule" id="PRU10141"/>
    </source>
</evidence>
<dbReference type="Gene3D" id="1.10.510.10">
    <property type="entry name" value="Transferase(Phosphotransferase) domain 1"/>
    <property type="match status" value="1"/>
</dbReference>
<dbReference type="Gene3D" id="3.30.200.20">
    <property type="entry name" value="Phosphorylase Kinase, domain 1"/>
    <property type="match status" value="1"/>
</dbReference>
<feature type="region of interest" description="Disordered" evidence="8">
    <location>
        <begin position="258"/>
        <end position="284"/>
    </location>
</feature>
<evidence type="ECO:0000259" key="9">
    <source>
        <dbReference type="PROSITE" id="PS50011"/>
    </source>
</evidence>
<proteinExistence type="inferred from homology"/>
<dbReference type="Pfam" id="PF00069">
    <property type="entry name" value="Pkinase"/>
    <property type="match status" value="1"/>
</dbReference>
<keyword evidence="1" id="KW-0808">Transferase</keyword>
<dbReference type="AlphaFoldDB" id="A0A7L1RCH7"/>
<dbReference type="Gene3D" id="3.30.160.20">
    <property type="match status" value="2"/>
</dbReference>
<accession>A0A7L1RCH7</accession>
<evidence type="ECO:0000256" key="5">
    <source>
        <dbReference type="ARBA" id="ARBA00037982"/>
    </source>
</evidence>
<evidence type="ECO:0000259" key="10">
    <source>
        <dbReference type="PROSITE" id="PS50137"/>
    </source>
</evidence>
<dbReference type="InterPro" id="IPR011009">
    <property type="entry name" value="Kinase-like_dom_sf"/>
</dbReference>
<dbReference type="GO" id="GO:0005737">
    <property type="term" value="C:cytoplasm"/>
    <property type="evidence" value="ECO:0007669"/>
    <property type="project" value="TreeGrafter"/>
</dbReference>
<reference evidence="12" key="1">
    <citation type="submission" date="2019-09" db="EMBL/GenBank/DDBJ databases">
        <title>Bird 10,000 Genomes (B10K) Project - Family phase.</title>
        <authorList>
            <person name="Zhang G."/>
        </authorList>
    </citation>
    <scope>NUCLEOTIDE SEQUENCE [LARGE SCALE GENOMIC DNA]</scope>
</reference>
<dbReference type="GO" id="GO:0005634">
    <property type="term" value="C:nucleus"/>
    <property type="evidence" value="ECO:0007669"/>
    <property type="project" value="TreeGrafter"/>
</dbReference>
<dbReference type="PANTHER" id="PTHR11042">
    <property type="entry name" value="EUKARYOTIC TRANSLATION INITIATION FACTOR 2-ALPHA KINASE EIF2-ALPHA KINASE -RELATED"/>
    <property type="match status" value="1"/>
</dbReference>
<feature type="non-terminal residue" evidence="11">
    <location>
        <position position="1"/>
    </location>
</feature>
<dbReference type="GO" id="GO:0003723">
    <property type="term" value="F:RNA binding"/>
    <property type="evidence" value="ECO:0007669"/>
    <property type="project" value="UniProtKB-UniRule"/>
</dbReference>
<keyword evidence="3 11" id="KW-0418">Kinase</keyword>
<gene>
    <name evidence="11" type="primary">Eif2ak2</name>
    <name evidence="11" type="ORF">LOCOCH_R03388</name>
</gene>
<sequence length="563" mass="64149">MDYEYMMRINRYCQRHRLKVDYDTIDQKGPAHDPEFTVAVKIGGKEYGRGIGKSKKEAKAVAAKETWEMIEKQQESPSSMAAAEVTATQTTSQNPNSKSPPLDKDYVSLLNTFSQKMRQIVEYPNMTRTGGAHAPTYSISCTISGHLYGRGTGPTLTAAKQAAAKEAYEKVNKESCLIVYSFNNRNKGEYYKVVLFYPLFFNRNSICFEDSSAKLVEKMKDMAICEKPSPFQKNAQSSIPKSKRKLAANFAILRNQEKEKEVPDSNKSSPDVDRNTGEENRSPHTVNKTFLDLFENIEPIGVGGFGNVFKATLKSDKKTYAIKRVELTEKVDREAQGLARLTDEHIVRYHCSWKGYDHMKYPDSSQNSDKEMCCLFIQMEFCEQGTLEMWIAKNREDRNYHAMAQNKFLQILKGVKYIHSKELIHRDLKPQNIFISHDDKIKIGDFGLVTSVTFETLTEDRGTKSYMAPEQFGAKYGKEVDIYALGLIWYEILSACSYHEKTKVWPSVRKGELSEDFIKRFPSEAPIIKKMLSTDPSARITVSNLLDLFKSADKKKALGSYSY</sequence>
<evidence type="ECO:0000256" key="3">
    <source>
        <dbReference type="ARBA" id="ARBA00022777"/>
    </source>
</evidence>
<dbReference type="PANTHER" id="PTHR11042:SF163">
    <property type="entry name" value="INTERFERON-INDUCED, DOUBLE-STRANDED RNA-ACTIVATED PROTEIN KINASE"/>
    <property type="match status" value="1"/>
</dbReference>
<feature type="compositionally biased region" description="Basic and acidic residues" evidence="8">
    <location>
        <begin position="258"/>
        <end position="282"/>
    </location>
</feature>
<dbReference type="PROSITE" id="PS00107">
    <property type="entry name" value="PROTEIN_KINASE_ATP"/>
    <property type="match status" value="1"/>
</dbReference>
<keyword evidence="4 7" id="KW-0067">ATP-binding</keyword>
<evidence type="ECO:0000256" key="6">
    <source>
        <dbReference type="PROSITE-ProRule" id="PRU00266"/>
    </source>
</evidence>
<dbReference type="GO" id="GO:0005524">
    <property type="term" value="F:ATP binding"/>
    <property type="evidence" value="ECO:0007669"/>
    <property type="project" value="UniProtKB-UniRule"/>
</dbReference>
<dbReference type="Pfam" id="PF00035">
    <property type="entry name" value="dsrm"/>
    <property type="match status" value="2"/>
</dbReference>
<dbReference type="InterPro" id="IPR008271">
    <property type="entry name" value="Ser/Thr_kinase_AS"/>
</dbReference>
<keyword evidence="6" id="KW-0694">RNA-binding</keyword>
<dbReference type="SUPFAM" id="SSF56112">
    <property type="entry name" value="Protein kinase-like (PK-like)"/>
    <property type="match status" value="1"/>
</dbReference>
<feature type="compositionally biased region" description="Polar residues" evidence="8">
    <location>
        <begin position="86"/>
        <end position="99"/>
    </location>
</feature>
<dbReference type="OrthoDB" id="341578at2759"/>
<dbReference type="PROSITE" id="PS50137">
    <property type="entry name" value="DS_RBD"/>
    <property type="match status" value="2"/>
</dbReference>
<dbReference type="SMART" id="SM00358">
    <property type="entry name" value="DSRM"/>
    <property type="match status" value="2"/>
</dbReference>
<keyword evidence="2 7" id="KW-0547">Nucleotide-binding</keyword>
<dbReference type="InterPro" id="IPR014720">
    <property type="entry name" value="dsRBD_dom"/>
</dbReference>
<dbReference type="SMART" id="SM00220">
    <property type="entry name" value="S_TKc"/>
    <property type="match status" value="1"/>
</dbReference>
<comment type="caution">
    <text evidence="11">The sequence shown here is derived from an EMBL/GenBank/DDBJ whole genome shotgun (WGS) entry which is preliminary data.</text>
</comment>
<evidence type="ECO:0000256" key="4">
    <source>
        <dbReference type="ARBA" id="ARBA00022840"/>
    </source>
</evidence>
<dbReference type="InterPro" id="IPR017441">
    <property type="entry name" value="Protein_kinase_ATP_BS"/>
</dbReference>
<feature type="domain" description="Protein kinase" evidence="9">
    <location>
        <begin position="294"/>
        <end position="563"/>
    </location>
</feature>
<evidence type="ECO:0000313" key="11">
    <source>
        <dbReference type="EMBL" id="NXO33497.1"/>
    </source>
</evidence>
<protein>
    <submittedName>
        <fullName evidence="11">E2AK2 kinase</fullName>
    </submittedName>
</protein>
<dbReference type="PROSITE" id="PS50011">
    <property type="entry name" value="PROTEIN_KINASE_DOM"/>
    <property type="match status" value="1"/>
</dbReference>
<name>A0A7L1RCH7_9PASS</name>
<evidence type="ECO:0000313" key="12">
    <source>
        <dbReference type="Proteomes" id="UP000572057"/>
    </source>
</evidence>
<dbReference type="InterPro" id="IPR050339">
    <property type="entry name" value="CC_SR_Kinase"/>
</dbReference>
<feature type="domain" description="DRBM" evidence="10">
    <location>
        <begin position="4"/>
        <end position="72"/>
    </location>
</feature>